<gene>
    <name evidence="14" type="primary">atp8</name>
</gene>
<proteinExistence type="inferred from homology"/>
<evidence type="ECO:0000256" key="2">
    <source>
        <dbReference type="ARBA" id="ARBA00008892"/>
    </source>
</evidence>
<dbReference type="GeneID" id="37507193"/>
<evidence type="ECO:0000256" key="4">
    <source>
        <dbReference type="ARBA" id="ARBA00022448"/>
    </source>
</evidence>
<evidence type="ECO:0000256" key="8">
    <source>
        <dbReference type="ARBA" id="ARBA00022989"/>
    </source>
</evidence>
<name>A0A344A2C1_9HEMI</name>
<dbReference type="RefSeq" id="YP_009501908.1">
    <property type="nucleotide sequence ID" value="NC_038135.1"/>
</dbReference>
<evidence type="ECO:0000256" key="10">
    <source>
        <dbReference type="ARBA" id="ARBA00023128"/>
    </source>
</evidence>
<comment type="subcellular location">
    <subcellularLocation>
        <location evidence="1 12">Mitochondrion membrane</location>
        <topology evidence="1 12">Single-pass membrane protein</topology>
    </subcellularLocation>
</comment>
<dbReference type="InterPro" id="IPR001421">
    <property type="entry name" value="ATP8_metazoa"/>
</dbReference>
<keyword evidence="4 12" id="KW-0813">Transport</keyword>
<geneLocation type="mitochondrion" evidence="14"/>
<evidence type="ECO:0000256" key="11">
    <source>
        <dbReference type="ARBA" id="ARBA00023136"/>
    </source>
</evidence>
<keyword evidence="7 12" id="KW-0375">Hydrogen ion transport</keyword>
<keyword evidence="5 12" id="KW-0138">CF(0)</keyword>
<dbReference type="GO" id="GO:0015078">
    <property type="term" value="F:proton transmembrane transporter activity"/>
    <property type="evidence" value="ECO:0007669"/>
    <property type="project" value="InterPro"/>
</dbReference>
<keyword evidence="10 12" id="KW-0496">Mitochondrion</keyword>
<comment type="subunit">
    <text evidence="3">F-type ATPases have 2 components, CF(1) - the catalytic core - and CF(0) - the membrane proton channel.</text>
</comment>
<keyword evidence="9 12" id="KW-0406">Ion transport</keyword>
<comment type="similarity">
    <text evidence="2 12">Belongs to the ATPase protein 8 family.</text>
</comment>
<sequence length="50" mass="6106">MPQMSPMPWFSLMIFYLLILFLMTSIIYFSSMNLKSTKIMEKKNFFSLQW</sequence>
<evidence type="ECO:0000256" key="1">
    <source>
        <dbReference type="ARBA" id="ARBA00004304"/>
    </source>
</evidence>
<evidence type="ECO:0000256" key="12">
    <source>
        <dbReference type="RuleBase" id="RU003661"/>
    </source>
</evidence>
<evidence type="ECO:0000256" key="9">
    <source>
        <dbReference type="ARBA" id="ARBA00023065"/>
    </source>
</evidence>
<dbReference type="Pfam" id="PF00895">
    <property type="entry name" value="ATP-synt_8"/>
    <property type="match status" value="1"/>
</dbReference>
<keyword evidence="6 12" id="KW-0812">Transmembrane</keyword>
<organism evidence="14">
    <name type="scientific">Freysuila caesalpiniae</name>
    <dbReference type="NCBI Taxonomy" id="2008487"/>
    <lineage>
        <taxon>Eukaryota</taxon>
        <taxon>Metazoa</taxon>
        <taxon>Ecdysozoa</taxon>
        <taxon>Arthropoda</taxon>
        <taxon>Hexapoda</taxon>
        <taxon>Insecta</taxon>
        <taxon>Pterygota</taxon>
        <taxon>Neoptera</taxon>
        <taxon>Paraneoptera</taxon>
        <taxon>Hemiptera</taxon>
        <taxon>Sternorrhyncha</taxon>
        <taxon>Psylloidea</taxon>
        <taxon>Psyllidae</taxon>
        <taxon>Aphalaroidinae</taxon>
        <taxon>Freysuila</taxon>
    </lineage>
</organism>
<keyword evidence="11 13" id="KW-0472">Membrane</keyword>
<evidence type="ECO:0000256" key="7">
    <source>
        <dbReference type="ARBA" id="ARBA00022781"/>
    </source>
</evidence>
<reference evidence="14" key="1">
    <citation type="submission" date="2018-02" db="EMBL/GenBank/DDBJ databases">
        <title>Resolving the psyllid tree of life: Phylogenomic analysis of the superfamily Psylloidea (Hemiptera).</title>
        <authorList>
            <person name="Percy D.M."/>
            <person name="Sveinsson S."/>
            <person name="Lemmon A.R."/>
            <person name="Lemmon E.M."/>
            <person name="Ouvrard D."/>
            <person name="Burckhardt D."/>
        </authorList>
    </citation>
    <scope>NUCLEOTIDE SEQUENCE</scope>
    <source>
        <strain evidence="14">DP2.idba.160_circ</strain>
    </source>
</reference>
<feature type="transmembrane region" description="Helical" evidence="13">
    <location>
        <begin position="12"/>
        <end position="34"/>
    </location>
</feature>
<protein>
    <recommendedName>
        <fullName evidence="12">ATP synthase complex subunit 8</fullName>
    </recommendedName>
</protein>
<evidence type="ECO:0000256" key="5">
    <source>
        <dbReference type="ARBA" id="ARBA00022547"/>
    </source>
</evidence>
<dbReference type="AlphaFoldDB" id="A0A344A2C1"/>
<evidence type="ECO:0000256" key="13">
    <source>
        <dbReference type="SAM" id="Phobius"/>
    </source>
</evidence>
<evidence type="ECO:0000256" key="3">
    <source>
        <dbReference type="ARBA" id="ARBA00011291"/>
    </source>
</evidence>
<dbReference type="GO" id="GO:0045259">
    <property type="term" value="C:proton-transporting ATP synthase complex"/>
    <property type="evidence" value="ECO:0007669"/>
    <property type="project" value="UniProtKB-KW"/>
</dbReference>
<keyword evidence="8 13" id="KW-1133">Transmembrane helix</keyword>
<dbReference type="GO" id="GO:0015986">
    <property type="term" value="P:proton motive force-driven ATP synthesis"/>
    <property type="evidence" value="ECO:0007669"/>
    <property type="project" value="InterPro"/>
</dbReference>
<evidence type="ECO:0000313" key="14">
    <source>
        <dbReference type="EMBL" id="AWU48912.1"/>
    </source>
</evidence>
<accession>A0A344A2C1</accession>
<evidence type="ECO:0000256" key="6">
    <source>
        <dbReference type="ARBA" id="ARBA00022692"/>
    </source>
</evidence>
<dbReference type="EMBL" id="MG989225">
    <property type="protein sequence ID" value="AWU48912.1"/>
    <property type="molecule type" value="Genomic_DNA"/>
</dbReference>
<dbReference type="GO" id="GO:0031966">
    <property type="term" value="C:mitochondrial membrane"/>
    <property type="evidence" value="ECO:0007669"/>
    <property type="project" value="UniProtKB-SubCell"/>
</dbReference>